<dbReference type="Proteomes" id="UP000019149">
    <property type="component" value="Unassembled WGS sequence"/>
</dbReference>
<sequence>MVFTYPILHLYRVWVKAIKFLDHGSKIWQYVEGQKSVSTFLPIATAVAKDCGDLCCPPVQHSVGAHTSNKVVRADAARGGIRATTPSSMFCGNAVIKASGTGSESSGKPSMKFCVYLSNLERQPTLFYILPSNSKIYSMSPFLMFFDCSFTSYAQKVEVTEGCAEDCLELRHLSCPPMGYQPLRRELVARRFAREIWRVVEGNSGYVGTDFITEVQSSINGTLSCPSINAFYACTDITYPHASILLAAPIHGLYVIGDDQCNTMDHKRRHYIEMMYNHHVHKFFL</sequence>
<keyword evidence="2" id="KW-1185">Reference proteome</keyword>
<accession>W6U0Q5</accession>
<dbReference type="CTD" id="36346249"/>
<protein>
    <submittedName>
        <fullName evidence="1">Uncharacterized protein</fullName>
    </submittedName>
</protein>
<reference evidence="1 2" key="1">
    <citation type="journal article" date="2013" name="Nat. Genet.">
        <title>The genome of the hydatid tapeworm Echinococcus granulosus.</title>
        <authorList>
            <person name="Zheng H."/>
            <person name="Zhang W."/>
            <person name="Zhang L."/>
            <person name="Zhang Z."/>
            <person name="Li J."/>
            <person name="Lu G."/>
            <person name="Zhu Y."/>
            <person name="Wang Y."/>
            <person name="Huang Y."/>
            <person name="Liu J."/>
            <person name="Kang H."/>
            <person name="Chen J."/>
            <person name="Wang L."/>
            <person name="Chen A."/>
            <person name="Yu S."/>
            <person name="Gao Z."/>
            <person name="Jin L."/>
            <person name="Gu W."/>
            <person name="Wang Z."/>
            <person name="Zhao L."/>
            <person name="Shi B."/>
            <person name="Wen H."/>
            <person name="Lin R."/>
            <person name="Jones M.K."/>
            <person name="Brejova B."/>
            <person name="Vinar T."/>
            <person name="Zhao G."/>
            <person name="McManus D.P."/>
            <person name="Chen Z."/>
            <person name="Zhou Y."/>
            <person name="Wang S."/>
        </authorList>
    </citation>
    <scope>NUCLEOTIDE SEQUENCE [LARGE SCALE GENOMIC DNA]</scope>
</reference>
<comment type="caution">
    <text evidence="1">The sequence shown here is derived from an EMBL/GenBank/DDBJ whole genome shotgun (WGS) entry which is preliminary data.</text>
</comment>
<organism evidence="1 2">
    <name type="scientific">Echinococcus granulosus</name>
    <name type="common">Hydatid tapeworm</name>
    <dbReference type="NCBI Taxonomy" id="6210"/>
    <lineage>
        <taxon>Eukaryota</taxon>
        <taxon>Metazoa</taxon>
        <taxon>Spiralia</taxon>
        <taxon>Lophotrochozoa</taxon>
        <taxon>Platyhelminthes</taxon>
        <taxon>Cestoda</taxon>
        <taxon>Eucestoda</taxon>
        <taxon>Cyclophyllidea</taxon>
        <taxon>Taeniidae</taxon>
        <taxon>Echinococcus</taxon>
        <taxon>Echinococcus granulosus group</taxon>
    </lineage>
</organism>
<dbReference type="GeneID" id="36346249"/>
<proteinExistence type="predicted"/>
<evidence type="ECO:0000313" key="1">
    <source>
        <dbReference type="EMBL" id="EUB54613.1"/>
    </source>
</evidence>
<dbReference type="RefSeq" id="XP_024345809.1">
    <property type="nucleotide sequence ID" value="XM_024499783.1"/>
</dbReference>
<name>W6U0Q5_ECHGR</name>
<dbReference type="EMBL" id="APAU02000230">
    <property type="protein sequence ID" value="EUB54613.1"/>
    <property type="molecule type" value="Genomic_DNA"/>
</dbReference>
<evidence type="ECO:0000313" key="2">
    <source>
        <dbReference type="Proteomes" id="UP000019149"/>
    </source>
</evidence>
<dbReference type="AlphaFoldDB" id="W6U0Q5"/>
<dbReference type="KEGG" id="egl:EGR_10534"/>
<gene>
    <name evidence="1" type="ORF">EGR_10534</name>
</gene>